<name>A0ABW4K925_9HYPH</name>
<protein>
    <submittedName>
        <fullName evidence="2">HPr kinase/phosphorylase</fullName>
    </submittedName>
</protein>
<keyword evidence="3" id="KW-1185">Reference proteome</keyword>
<evidence type="ECO:0000313" key="2">
    <source>
        <dbReference type="EMBL" id="MFD1704302.1"/>
    </source>
</evidence>
<sequence length="171" mass="17584">MTEHATCVVVGDAGVLIRGRSGAGKSSLALELLDRAERDGRFARLVADDRVTLSVHGGRLVAAPPAALAGLIEIRGVGIVRRACLPGAVVRLVVDLVEVPERLPPDEALSASIGGVALPRLPVAARSAGACALVSQAVTPMFSQPYCDVYALAFASQHEKLGFPAPQASAS</sequence>
<gene>
    <name evidence="2" type="ORF">ACFSCV_14945</name>
</gene>
<organism evidence="2 3">
    <name type="scientific">Methylopila henanensis</name>
    <dbReference type="NCBI Taxonomy" id="873516"/>
    <lineage>
        <taxon>Bacteria</taxon>
        <taxon>Pseudomonadati</taxon>
        <taxon>Pseudomonadota</taxon>
        <taxon>Alphaproteobacteria</taxon>
        <taxon>Hyphomicrobiales</taxon>
        <taxon>Methylopilaceae</taxon>
        <taxon>Methylopila</taxon>
    </lineage>
</organism>
<dbReference type="SUPFAM" id="SSF53795">
    <property type="entry name" value="PEP carboxykinase-like"/>
    <property type="match status" value="1"/>
</dbReference>
<dbReference type="CDD" id="cd01918">
    <property type="entry name" value="HprK_C"/>
    <property type="match status" value="1"/>
</dbReference>
<dbReference type="Proteomes" id="UP001597308">
    <property type="component" value="Unassembled WGS sequence"/>
</dbReference>
<evidence type="ECO:0000313" key="3">
    <source>
        <dbReference type="Proteomes" id="UP001597308"/>
    </source>
</evidence>
<dbReference type="EMBL" id="JBHUER010000010">
    <property type="protein sequence ID" value="MFD1704302.1"/>
    <property type="molecule type" value="Genomic_DNA"/>
</dbReference>
<dbReference type="Gene3D" id="3.40.50.300">
    <property type="entry name" value="P-loop containing nucleotide triphosphate hydrolases"/>
    <property type="match status" value="1"/>
</dbReference>
<dbReference type="Pfam" id="PF07475">
    <property type="entry name" value="Hpr_kinase_C"/>
    <property type="match status" value="1"/>
</dbReference>
<dbReference type="GO" id="GO:0016301">
    <property type="term" value="F:kinase activity"/>
    <property type="evidence" value="ECO:0007669"/>
    <property type="project" value="UniProtKB-KW"/>
</dbReference>
<evidence type="ECO:0000259" key="1">
    <source>
        <dbReference type="Pfam" id="PF07475"/>
    </source>
</evidence>
<reference evidence="3" key="1">
    <citation type="journal article" date="2019" name="Int. J. Syst. Evol. Microbiol.">
        <title>The Global Catalogue of Microorganisms (GCM) 10K type strain sequencing project: providing services to taxonomists for standard genome sequencing and annotation.</title>
        <authorList>
            <consortium name="The Broad Institute Genomics Platform"/>
            <consortium name="The Broad Institute Genome Sequencing Center for Infectious Disease"/>
            <person name="Wu L."/>
            <person name="Ma J."/>
        </authorList>
    </citation>
    <scope>NUCLEOTIDE SEQUENCE [LARGE SCALE GENOMIC DNA]</scope>
    <source>
        <strain evidence="3">KCTC 23707</strain>
    </source>
</reference>
<proteinExistence type="predicted"/>
<comment type="caution">
    <text evidence="2">The sequence shown here is derived from an EMBL/GenBank/DDBJ whole genome shotgun (WGS) entry which is preliminary data.</text>
</comment>
<dbReference type="InterPro" id="IPR027417">
    <property type="entry name" value="P-loop_NTPase"/>
</dbReference>
<dbReference type="RefSeq" id="WP_378800367.1">
    <property type="nucleotide sequence ID" value="NZ_JBHUER010000010.1"/>
</dbReference>
<keyword evidence="2" id="KW-0808">Transferase</keyword>
<accession>A0ABW4K925</accession>
<dbReference type="InterPro" id="IPR011104">
    <property type="entry name" value="Hpr_kin/Pase_C"/>
</dbReference>
<keyword evidence="2" id="KW-0418">Kinase</keyword>
<feature type="domain" description="HPr kinase/phosphorylase C-terminal" evidence="1">
    <location>
        <begin position="3"/>
        <end position="81"/>
    </location>
</feature>